<sequence>MKSTIAAAVAAGPKAGSTPVAIVDTAEWARLTTESSTVRPLGDDRVDRTACRHAPDRPPELSGADRGYAAEG</sequence>
<feature type="region of interest" description="Disordered" evidence="1">
    <location>
        <begin position="34"/>
        <end position="72"/>
    </location>
</feature>
<reference evidence="2 3" key="1">
    <citation type="submission" date="2020-03" db="EMBL/GenBank/DDBJ databases">
        <title>Whole genome shotgun sequence of Phytohabitans houttuyneae NBRC 108639.</title>
        <authorList>
            <person name="Komaki H."/>
            <person name="Tamura T."/>
        </authorList>
    </citation>
    <scope>NUCLEOTIDE SEQUENCE [LARGE SCALE GENOMIC DNA]</scope>
    <source>
        <strain evidence="2 3">NBRC 108639</strain>
    </source>
</reference>
<evidence type="ECO:0000313" key="2">
    <source>
        <dbReference type="EMBL" id="GFJ78614.1"/>
    </source>
</evidence>
<feature type="compositionally biased region" description="Basic and acidic residues" evidence="1">
    <location>
        <begin position="41"/>
        <end position="59"/>
    </location>
</feature>
<comment type="caution">
    <text evidence="2">The sequence shown here is derived from an EMBL/GenBank/DDBJ whole genome shotgun (WGS) entry which is preliminary data.</text>
</comment>
<dbReference type="Proteomes" id="UP000482800">
    <property type="component" value="Unassembled WGS sequence"/>
</dbReference>
<organism evidence="2 3">
    <name type="scientific">Phytohabitans houttuyneae</name>
    <dbReference type="NCBI Taxonomy" id="1076126"/>
    <lineage>
        <taxon>Bacteria</taxon>
        <taxon>Bacillati</taxon>
        <taxon>Actinomycetota</taxon>
        <taxon>Actinomycetes</taxon>
        <taxon>Micromonosporales</taxon>
        <taxon>Micromonosporaceae</taxon>
    </lineage>
</organism>
<protein>
    <submittedName>
        <fullName evidence="2">Uncharacterized protein</fullName>
    </submittedName>
</protein>
<name>A0A6V8K4F8_9ACTN</name>
<reference evidence="2 3" key="2">
    <citation type="submission" date="2020-03" db="EMBL/GenBank/DDBJ databases">
        <authorList>
            <person name="Ichikawa N."/>
            <person name="Kimura A."/>
            <person name="Kitahashi Y."/>
            <person name="Uohara A."/>
        </authorList>
    </citation>
    <scope>NUCLEOTIDE SEQUENCE [LARGE SCALE GENOMIC DNA]</scope>
    <source>
        <strain evidence="2 3">NBRC 108639</strain>
    </source>
</reference>
<proteinExistence type="predicted"/>
<evidence type="ECO:0000313" key="3">
    <source>
        <dbReference type="Proteomes" id="UP000482800"/>
    </source>
</evidence>
<evidence type="ECO:0000256" key="1">
    <source>
        <dbReference type="SAM" id="MobiDB-lite"/>
    </source>
</evidence>
<dbReference type="EMBL" id="BLPF01000001">
    <property type="protein sequence ID" value="GFJ78614.1"/>
    <property type="molecule type" value="Genomic_DNA"/>
</dbReference>
<gene>
    <name evidence="2" type="ORF">Phou_027940</name>
</gene>
<dbReference type="AlphaFoldDB" id="A0A6V8K4F8"/>
<keyword evidence="3" id="KW-1185">Reference proteome</keyword>
<accession>A0A6V8K4F8</accession>